<dbReference type="AlphaFoldDB" id="A0A1A9HVY0"/>
<organism evidence="2 3">
    <name type="scientific">Candidatus Chlamydia sanziniae</name>
    <dbReference type="NCBI Taxonomy" id="1806891"/>
    <lineage>
        <taxon>Bacteria</taxon>
        <taxon>Pseudomonadati</taxon>
        <taxon>Chlamydiota</taxon>
        <taxon>Chlamydiia</taxon>
        <taxon>Chlamydiales</taxon>
        <taxon>Chlamydiaceae</taxon>
        <taxon>Chlamydia/Chlamydophila group</taxon>
        <taxon>Chlamydia</taxon>
    </lineage>
</organism>
<dbReference type="PATRIC" id="fig|1806891.3.peg.96"/>
<proteinExistence type="predicted"/>
<evidence type="ECO:0000313" key="3">
    <source>
        <dbReference type="Proteomes" id="UP000078162"/>
    </source>
</evidence>
<feature type="transmembrane region" description="Helical" evidence="1">
    <location>
        <begin position="33"/>
        <end position="56"/>
    </location>
</feature>
<name>A0A1A9HVY0_9CHLA</name>
<dbReference type="STRING" id="1806891.Cs308_0101"/>
<keyword evidence="1" id="KW-0472">Membrane</keyword>
<dbReference type="KEGG" id="csaz:Cs308_0101"/>
<keyword evidence="1" id="KW-0812">Transmembrane</keyword>
<sequence length="544" mass="62535">MVMQAVSSPSPIHNPIVLERRSLSVKVNRKSQILHVIAAILSILSCAIFIAMIVLFPYVALWAGILGIAVGLILFGLAILVTLYATTCLKVLEGKSPKWTIERDVLGNKVRSEELTQLFARGVFPKELAVYCKKGGLDFPASLKNVLKKLEPITTCLHLLNQKLIYTNILLYLVQQWNKADVYLKESCPQELAQLLLKRLMELSCPSPDLLLLLNRAGVFSDSSFLLDFATRGKFCVKNNGTFCFEFTDQPVPVEEALGEFERLLSLRTPDIFFGKDAFFTYVMSSKFFETFLCRHLESLIKRDPYRSLVIDPHIRIEQMKFFMARYTLRMQEMLMPFLEWRIRFNSNTLWWKSANKMYEKIVLAFAVSFPAMRRMLSSQAPHLLPNLEIHHSIYRHYKLLANSKSLNSKYMNVMRVIFGKMDMSIFTDWVIILETIKHKGLHLDIEADYNCCLQALDQLLSYASGGIIVQKFPSSIKPRQEQRDTSSDWIMRVLDLAKQGFSFTALKALIRLLGIEQSLWEDALPLFHSLNIYEQLKDFIQGN</sequence>
<dbReference type="EMBL" id="CP014639">
    <property type="protein sequence ID" value="ANH78272.1"/>
    <property type="molecule type" value="Genomic_DNA"/>
</dbReference>
<dbReference type="RefSeq" id="WP_066481311.1">
    <property type="nucleotide sequence ID" value="NZ_CP014639.1"/>
</dbReference>
<protein>
    <submittedName>
        <fullName evidence="2">Uncharacterized protein</fullName>
    </submittedName>
</protein>
<evidence type="ECO:0000313" key="2">
    <source>
        <dbReference type="EMBL" id="ANH78272.1"/>
    </source>
</evidence>
<evidence type="ECO:0000256" key="1">
    <source>
        <dbReference type="SAM" id="Phobius"/>
    </source>
</evidence>
<dbReference type="OrthoDB" id="17204at2"/>
<keyword evidence="1" id="KW-1133">Transmembrane helix</keyword>
<feature type="transmembrane region" description="Helical" evidence="1">
    <location>
        <begin position="62"/>
        <end position="85"/>
    </location>
</feature>
<reference evidence="2 3" key="1">
    <citation type="submission" date="2016-03" db="EMBL/GenBank/DDBJ databases">
        <title>Culture-independent genomics supports pathogen discovery for uncultivable bacteria within the genus Chlamydia.</title>
        <authorList>
            <person name="Taylor-Brown A."/>
            <person name="Bachmann N.L."/>
            <person name="Borel N."/>
            <person name="Polkinghorne A."/>
        </authorList>
    </citation>
    <scope>NUCLEOTIDE SEQUENCE [LARGE SCALE GENOMIC DNA]</scope>
    <source>
        <strain evidence="2 3">2742-308</strain>
    </source>
</reference>
<gene>
    <name evidence="2" type="ORF">Cs308_0101</name>
</gene>
<accession>A0A1A9HVY0</accession>
<keyword evidence="3" id="KW-1185">Reference proteome</keyword>
<dbReference type="Proteomes" id="UP000078162">
    <property type="component" value="Chromosome"/>
</dbReference>